<protein>
    <submittedName>
        <fullName evidence="2">Uncharacterized protein</fullName>
    </submittedName>
</protein>
<evidence type="ECO:0000313" key="2">
    <source>
        <dbReference type="EMBL" id="CAA9570569.1"/>
    </source>
</evidence>
<sequence>CGRPRPELRRRRVPEVSPEGLGLVGVAEHERPANDDRPDHELIARGEEIRPEELAKGADGQNHA</sequence>
<evidence type="ECO:0000256" key="1">
    <source>
        <dbReference type="SAM" id="MobiDB-lite"/>
    </source>
</evidence>
<feature type="non-terminal residue" evidence="2">
    <location>
        <position position="64"/>
    </location>
</feature>
<feature type="region of interest" description="Disordered" evidence="1">
    <location>
        <begin position="1"/>
        <end position="20"/>
    </location>
</feature>
<organism evidence="2">
    <name type="scientific">uncultured Thermomicrobiales bacterium</name>
    <dbReference type="NCBI Taxonomy" id="1645740"/>
    <lineage>
        <taxon>Bacteria</taxon>
        <taxon>Pseudomonadati</taxon>
        <taxon>Thermomicrobiota</taxon>
        <taxon>Thermomicrobia</taxon>
        <taxon>Thermomicrobiales</taxon>
        <taxon>environmental samples</taxon>
    </lineage>
</organism>
<dbReference type="AlphaFoldDB" id="A0A6J4VA87"/>
<feature type="region of interest" description="Disordered" evidence="1">
    <location>
        <begin position="25"/>
        <end position="64"/>
    </location>
</feature>
<feature type="non-terminal residue" evidence="2">
    <location>
        <position position="1"/>
    </location>
</feature>
<dbReference type="EMBL" id="CADCWJ010000525">
    <property type="protein sequence ID" value="CAA9570569.1"/>
    <property type="molecule type" value="Genomic_DNA"/>
</dbReference>
<proteinExistence type="predicted"/>
<name>A0A6J4VA87_9BACT</name>
<gene>
    <name evidence="2" type="ORF">AVDCRST_MAG87-2365</name>
</gene>
<feature type="compositionally biased region" description="Basic and acidic residues" evidence="1">
    <location>
        <begin position="27"/>
        <end position="56"/>
    </location>
</feature>
<accession>A0A6J4VA87</accession>
<reference evidence="2" key="1">
    <citation type="submission" date="2020-02" db="EMBL/GenBank/DDBJ databases">
        <authorList>
            <person name="Meier V. D."/>
        </authorList>
    </citation>
    <scope>NUCLEOTIDE SEQUENCE</scope>
    <source>
        <strain evidence="2">AVDCRST_MAG87</strain>
    </source>
</reference>